<reference evidence="2 3" key="1">
    <citation type="submission" date="2020-04" db="EMBL/GenBank/DDBJ databases">
        <title>Genome-Wide Identification of 5-Methylcytosine Sites in Bacterial Genomes By High-Throughput Sequencing of MspJI Restriction Fragments.</title>
        <authorList>
            <person name="Wu V."/>
        </authorList>
    </citation>
    <scope>NUCLEOTIDE SEQUENCE [LARGE SCALE GENOMIC DNA]</scope>
    <source>
        <strain evidence="2 3">S2</strain>
    </source>
</reference>
<feature type="transmembrane region" description="Helical" evidence="1">
    <location>
        <begin position="6"/>
        <end position="25"/>
    </location>
</feature>
<accession>A0A6H1P2R2</accession>
<sequence length="69" mass="7900">MKTLFFLLFIILVGITTVFHLYTSWKKKEKKVMFIQMGILGLAIVLGGALIYEFQLPSLSKLFNTISPF</sequence>
<dbReference type="AlphaFoldDB" id="A0A6H1P2R2"/>
<organism evidence="2 3">
    <name type="scientific">Priestia megaterium</name>
    <name type="common">Bacillus megaterium</name>
    <dbReference type="NCBI Taxonomy" id="1404"/>
    <lineage>
        <taxon>Bacteria</taxon>
        <taxon>Bacillati</taxon>
        <taxon>Bacillota</taxon>
        <taxon>Bacilli</taxon>
        <taxon>Bacillales</taxon>
        <taxon>Bacillaceae</taxon>
        <taxon>Priestia</taxon>
    </lineage>
</organism>
<evidence type="ECO:0000313" key="3">
    <source>
        <dbReference type="Proteomes" id="UP000501868"/>
    </source>
</evidence>
<keyword evidence="1" id="KW-0812">Transmembrane</keyword>
<evidence type="ECO:0000313" key="2">
    <source>
        <dbReference type="EMBL" id="QIZ07849.1"/>
    </source>
</evidence>
<keyword evidence="1" id="KW-1133">Transmembrane helix</keyword>
<proteinExistence type="predicted"/>
<dbReference type="Proteomes" id="UP000501868">
    <property type="component" value="Chromosome"/>
</dbReference>
<feature type="transmembrane region" description="Helical" evidence="1">
    <location>
        <begin position="32"/>
        <end position="52"/>
    </location>
</feature>
<keyword evidence="1" id="KW-0472">Membrane</keyword>
<dbReference type="EMBL" id="CP051128">
    <property type="protein sequence ID" value="QIZ07849.1"/>
    <property type="molecule type" value="Genomic_DNA"/>
</dbReference>
<name>A0A6H1P2R2_PRIMG</name>
<gene>
    <name evidence="2" type="ORF">HFZ78_14890</name>
</gene>
<reference evidence="2 3" key="2">
    <citation type="submission" date="2020-04" db="EMBL/GenBank/DDBJ databases">
        <authorList>
            <person name="Fomenkov A."/>
            <person name="Anton B.P."/>
            <person name="Roberts R.J."/>
        </authorList>
    </citation>
    <scope>NUCLEOTIDE SEQUENCE [LARGE SCALE GENOMIC DNA]</scope>
    <source>
        <strain evidence="2 3">S2</strain>
    </source>
</reference>
<protein>
    <submittedName>
        <fullName evidence="2">Uncharacterized protein</fullName>
    </submittedName>
</protein>
<evidence type="ECO:0000256" key="1">
    <source>
        <dbReference type="SAM" id="Phobius"/>
    </source>
</evidence>